<keyword evidence="6" id="KW-1185">Reference proteome</keyword>
<dbReference type="EMBL" id="CP044222">
    <property type="protein sequence ID" value="QEW07704.1"/>
    <property type="molecule type" value="Genomic_DNA"/>
</dbReference>
<keyword evidence="3" id="KW-0175">Coiled coil</keyword>
<evidence type="ECO:0000313" key="6">
    <source>
        <dbReference type="Proteomes" id="UP000325606"/>
    </source>
</evidence>
<evidence type="ECO:0000256" key="3">
    <source>
        <dbReference type="SAM" id="Coils"/>
    </source>
</evidence>
<dbReference type="GO" id="GO:0005829">
    <property type="term" value="C:cytosol"/>
    <property type="evidence" value="ECO:0007669"/>
    <property type="project" value="TreeGrafter"/>
</dbReference>
<dbReference type="SUPFAM" id="SSF111384">
    <property type="entry name" value="OmpH-like"/>
    <property type="match status" value="1"/>
</dbReference>
<feature type="chain" id="PRO_5023931479" evidence="4">
    <location>
        <begin position="21"/>
        <end position="164"/>
    </location>
</feature>
<protein>
    <submittedName>
        <fullName evidence="5">OmpH family outer membrane protein</fullName>
    </submittedName>
</protein>
<dbReference type="AlphaFoldDB" id="A0A5J6LGQ9"/>
<dbReference type="KEGG" id="nik:F5I99_15070"/>
<comment type="similarity">
    <text evidence="1">Belongs to the Skp family.</text>
</comment>
<dbReference type="InterPro" id="IPR024930">
    <property type="entry name" value="Skp_dom_sf"/>
</dbReference>
<name>A0A5J6LGQ9_9GAMM</name>
<dbReference type="GO" id="GO:0051082">
    <property type="term" value="F:unfolded protein binding"/>
    <property type="evidence" value="ECO:0007669"/>
    <property type="project" value="InterPro"/>
</dbReference>
<proteinExistence type="inferred from homology"/>
<evidence type="ECO:0000313" key="5">
    <source>
        <dbReference type="EMBL" id="QEW07704.1"/>
    </source>
</evidence>
<dbReference type="PANTHER" id="PTHR35089:SF1">
    <property type="entry name" value="CHAPERONE PROTEIN SKP"/>
    <property type="match status" value="1"/>
</dbReference>
<dbReference type="InterPro" id="IPR005632">
    <property type="entry name" value="Chaperone_Skp"/>
</dbReference>
<dbReference type="Gene3D" id="3.30.910.20">
    <property type="entry name" value="Skp domain"/>
    <property type="match status" value="1"/>
</dbReference>
<dbReference type="RefSeq" id="WP_151057395.1">
    <property type="nucleotide sequence ID" value="NZ_CP044222.1"/>
</dbReference>
<sequence length="164" mass="18755">MKVKALAVMVLICCSSWAMADKVRVLGVQEALLSSQAANDFRAQLEQEFASEETALTELERQAVAARDRVQQNQDLVSEAELQQLIMQFEKAYTEFQTRAEQLNQQRMEREEEFLTMMRPKLDQAIRTLIESENIEVVVAKQATVYTSSTVDLTPRVIELLNQQ</sequence>
<feature type="signal peptide" evidence="4">
    <location>
        <begin position="1"/>
        <end position="20"/>
    </location>
</feature>
<evidence type="ECO:0000256" key="4">
    <source>
        <dbReference type="SAM" id="SignalP"/>
    </source>
</evidence>
<gene>
    <name evidence="5" type="ORF">F5I99_15070</name>
</gene>
<feature type="coiled-coil region" evidence="3">
    <location>
        <begin position="42"/>
        <end position="113"/>
    </location>
</feature>
<dbReference type="SMART" id="SM00935">
    <property type="entry name" value="OmpH"/>
    <property type="match status" value="1"/>
</dbReference>
<evidence type="ECO:0000256" key="1">
    <source>
        <dbReference type="ARBA" id="ARBA00009091"/>
    </source>
</evidence>
<accession>A0A5J6LGQ9</accession>
<dbReference type="Proteomes" id="UP000325606">
    <property type="component" value="Chromosome"/>
</dbReference>
<dbReference type="GO" id="GO:0050821">
    <property type="term" value="P:protein stabilization"/>
    <property type="evidence" value="ECO:0007669"/>
    <property type="project" value="TreeGrafter"/>
</dbReference>
<keyword evidence="2 4" id="KW-0732">Signal</keyword>
<dbReference type="PANTHER" id="PTHR35089">
    <property type="entry name" value="CHAPERONE PROTEIN SKP"/>
    <property type="match status" value="1"/>
</dbReference>
<evidence type="ECO:0000256" key="2">
    <source>
        <dbReference type="ARBA" id="ARBA00022729"/>
    </source>
</evidence>
<organism evidence="5 6">
    <name type="scientific">Nitrincola iocasae</name>
    <dbReference type="NCBI Taxonomy" id="2614693"/>
    <lineage>
        <taxon>Bacteria</taxon>
        <taxon>Pseudomonadati</taxon>
        <taxon>Pseudomonadota</taxon>
        <taxon>Gammaproteobacteria</taxon>
        <taxon>Oceanospirillales</taxon>
        <taxon>Oceanospirillaceae</taxon>
        <taxon>Nitrincola</taxon>
    </lineage>
</organism>
<reference evidence="5 6" key="1">
    <citation type="submission" date="2019-09" db="EMBL/GenBank/DDBJ databases">
        <title>Nitrincola iocasae sp. nov., a bacterium isolated from the sediment collected at a cold seep field in South China Sea.</title>
        <authorList>
            <person name="Zhang H."/>
            <person name="Wang H."/>
            <person name="Li C."/>
        </authorList>
    </citation>
    <scope>NUCLEOTIDE SEQUENCE [LARGE SCALE GENOMIC DNA]</scope>
    <source>
        <strain evidence="5 6">KXZD1103</strain>
    </source>
</reference>
<dbReference type="Pfam" id="PF03938">
    <property type="entry name" value="OmpH"/>
    <property type="match status" value="1"/>
</dbReference>